<dbReference type="GO" id="GO:0004674">
    <property type="term" value="F:protein serine/threonine kinase activity"/>
    <property type="evidence" value="ECO:0007669"/>
    <property type="project" value="UniProtKB-KW"/>
</dbReference>
<evidence type="ECO:0000256" key="5">
    <source>
        <dbReference type="ARBA" id="ARBA00022777"/>
    </source>
</evidence>
<dbReference type="PROSITE" id="PS50011">
    <property type="entry name" value="PROTEIN_KINASE_DOM"/>
    <property type="match status" value="1"/>
</dbReference>
<dbReference type="InterPro" id="IPR000719">
    <property type="entry name" value="Prot_kinase_dom"/>
</dbReference>
<keyword evidence="4" id="KW-0547">Nucleotide-binding</keyword>
<dbReference type="Gene3D" id="1.10.510.10">
    <property type="entry name" value="Transferase(Phosphotransferase) domain 1"/>
    <property type="match status" value="1"/>
</dbReference>
<keyword evidence="10" id="KW-1185">Reference proteome</keyword>
<dbReference type="InterPro" id="IPR008266">
    <property type="entry name" value="Tyr_kinase_AS"/>
</dbReference>
<dbReference type="GO" id="GO:0005524">
    <property type="term" value="F:ATP binding"/>
    <property type="evidence" value="ECO:0007669"/>
    <property type="project" value="UniProtKB-KW"/>
</dbReference>
<feature type="compositionally biased region" description="Low complexity" evidence="7">
    <location>
        <begin position="384"/>
        <end position="413"/>
    </location>
</feature>
<dbReference type="PROSITE" id="PS00109">
    <property type="entry name" value="PROTEIN_KINASE_TYR"/>
    <property type="match status" value="1"/>
</dbReference>
<sequence length="433" mass="44116">MPTAGESLNGRYRLDERIAAGGMGEVWQATDTLLGRPVAVKMLLVERSGDPGFRQRFEHEARAMAAVRHPGVAAVHDFGTTGHGAYLVMARIDGQPLDRLIARRGRLSAEETTALVAQVAGALQSVHRAGIVHRDVTPGNLIVEPDGNVVLVDFGVARSALSVTLTGARNVIGTAGYMAPEQVAKKTVGPAADLYALGAVAYHCLAGRPPFQGGDAVSIAVRHVTDDPPPLPADVPERVRALVTRALEKDPARRHPSAAAMAGAARAATGGAPARLLATESDTIALSPALTGGTATAEDGRRTADAGRARPKPWLPPILAVLLAALSGAAAVVLVSDPFGWRTGPAATTPSPAPPIGSGPPSPVPPLRTTISGTTPGRNPPPGNTRTTRPPSPSRLPVSASAPSSSSPEQSEPPGGGSQPPGDGSAAPGEAGR</sequence>
<feature type="region of interest" description="Disordered" evidence="7">
    <location>
        <begin position="287"/>
        <end position="312"/>
    </location>
</feature>
<dbReference type="EC" id="2.7.11.1" evidence="1"/>
<keyword evidence="2" id="KW-0723">Serine/threonine-protein kinase</keyword>
<organism evidence="9 10">
    <name type="scientific">Actinoplanes siamensis</name>
    <dbReference type="NCBI Taxonomy" id="1223317"/>
    <lineage>
        <taxon>Bacteria</taxon>
        <taxon>Bacillati</taxon>
        <taxon>Actinomycetota</taxon>
        <taxon>Actinomycetes</taxon>
        <taxon>Micromonosporales</taxon>
        <taxon>Micromonosporaceae</taxon>
        <taxon>Actinoplanes</taxon>
    </lineage>
</organism>
<proteinExistence type="predicted"/>
<accession>A0A919KD47</accession>
<dbReference type="Pfam" id="PF00069">
    <property type="entry name" value="Pkinase"/>
    <property type="match status" value="1"/>
</dbReference>
<dbReference type="Gene3D" id="3.30.200.20">
    <property type="entry name" value="Phosphorylase Kinase, domain 1"/>
    <property type="match status" value="1"/>
</dbReference>
<keyword evidence="5" id="KW-0418">Kinase</keyword>
<dbReference type="CDD" id="cd14014">
    <property type="entry name" value="STKc_PknB_like"/>
    <property type="match status" value="1"/>
</dbReference>
<feature type="region of interest" description="Disordered" evidence="7">
    <location>
        <begin position="345"/>
        <end position="433"/>
    </location>
</feature>
<gene>
    <name evidence="9" type="ORF">Asi03nite_10270</name>
</gene>
<protein>
    <recommendedName>
        <fullName evidence="1">non-specific serine/threonine protein kinase</fullName>
        <ecNumber evidence="1">2.7.11.1</ecNumber>
    </recommendedName>
</protein>
<evidence type="ECO:0000259" key="8">
    <source>
        <dbReference type="PROSITE" id="PS50011"/>
    </source>
</evidence>
<feature type="compositionally biased region" description="Basic and acidic residues" evidence="7">
    <location>
        <begin position="298"/>
        <end position="308"/>
    </location>
</feature>
<name>A0A919KD47_9ACTN</name>
<dbReference type="AlphaFoldDB" id="A0A919KD47"/>
<dbReference type="RefSeq" id="WP_203677217.1">
    <property type="nucleotide sequence ID" value="NZ_BOMW01000012.1"/>
</dbReference>
<keyword evidence="6" id="KW-0067">ATP-binding</keyword>
<evidence type="ECO:0000256" key="6">
    <source>
        <dbReference type="ARBA" id="ARBA00022840"/>
    </source>
</evidence>
<evidence type="ECO:0000313" key="10">
    <source>
        <dbReference type="Proteomes" id="UP000629619"/>
    </source>
</evidence>
<evidence type="ECO:0000256" key="4">
    <source>
        <dbReference type="ARBA" id="ARBA00022741"/>
    </source>
</evidence>
<reference evidence="9" key="1">
    <citation type="submission" date="2021-01" db="EMBL/GenBank/DDBJ databases">
        <title>Whole genome shotgun sequence of Actinoplanes siamensis NBRC 109076.</title>
        <authorList>
            <person name="Komaki H."/>
            <person name="Tamura T."/>
        </authorList>
    </citation>
    <scope>NUCLEOTIDE SEQUENCE</scope>
    <source>
        <strain evidence="9">NBRC 109076</strain>
    </source>
</reference>
<dbReference type="PANTHER" id="PTHR43289">
    <property type="entry name" value="MITOGEN-ACTIVATED PROTEIN KINASE KINASE KINASE 20-RELATED"/>
    <property type="match status" value="1"/>
</dbReference>
<dbReference type="SUPFAM" id="SSF56112">
    <property type="entry name" value="Protein kinase-like (PK-like)"/>
    <property type="match status" value="1"/>
</dbReference>
<dbReference type="EMBL" id="BOMW01000012">
    <property type="protein sequence ID" value="GIF03489.1"/>
    <property type="molecule type" value="Genomic_DNA"/>
</dbReference>
<keyword evidence="3" id="KW-0808">Transferase</keyword>
<feature type="compositionally biased region" description="Low complexity" evidence="7">
    <location>
        <begin position="420"/>
        <end position="433"/>
    </location>
</feature>
<dbReference type="Proteomes" id="UP000629619">
    <property type="component" value="Unassembled WGS sequence"/>
</dbReference>
<evidence type="ECO:0000313" key="9">
    <source>
        <dbReference type="EMBL" id="GIF03489.1"/>
    </source>
</evidence>
<feature type="compositionally biased region" description="Pro residues" evidence="7">
    <location>
        <begin position="351"/>
        <end position="366"/>
    </location>
</feature>
<comment type="caution">
    <text evidence="9">The sequence shown here is derived from an EMBL/GenBank/DDBJ whole genome shotgun (WGS) entry which is preliminary data.</text>
</comment>
<evidence type="ECO:0000256" key="1">
    <source>
        <dbReference type="ARBA" id="ARBA00012513"/>
    </source>
</evidence>
<evidence type="ECO:0000256" key="3">
    <source>
        <dbReference type="ARBA" id="ARBA00022679"/>
    </source>
</evidence>
<evidence type="ECO:0000256" key="2">
    <source>
        <dbReference type="ARBA" id="ARBA00022527"/>
    </source>
</evidence>
<feature type="domain" description="Protein kinase" evidence="8">
    <location>
        <begin position="12"/>
        <end position="269"/>
    </location>
</feature>
<dbReference type="InterPro" id="IPR011009">
    <property type="entry name" value="Kinase-like_dom_sf"/>
</dbReference>
<dbReference type="PANTHER" id="PTHR43289:SF6">
    <property type="entry name" value="SERINE_THREONINE-PROTEIN KINASE NEKL-3"/>
    <property type="match status" value="1"/>
</dbReference>
<evidence type="ECO:0000256" key="7">
    <source>
        <dbReference type="SAM" id="MobiDB-lite"/>
    </source>
</evidence>
<dbReference type="FunFam" id="1.10.510.10:FF:000021">
    <property type="entry name" value="Serine/threonine protein kinase"/>
    <property type="match status" value="1"/>
</dbReference>